<sequence length="706" mass="76294">MVSAAQAEAPAYRAFSPKDLFDLQAASGPEISPDGLQVAYVRTTFDLLSDKGQRSIWLVDVASGETRPIGTGGEDGNPRWSPDGSRLAFVAPDANGHPQIEIFWLANGARRAITNVAEAPSDIAWSPDGRQIVFSMLVPRAPEQIGTPLSSPEGAKWAAPMRIITDVQYLQDGSGYVKPGHRHLFSVPADGGAARQLTDGDFDDQGPVSFTPDGKSLVFSSARKKDRGLNPSDTDIYRLWPATGDLHQLTNRVGPDDTPVISPDGRAIAWAGYDEKLRSYENYRLYVMDLGAGAPRLLSSALDRSTDQPHWTPDGKALLVTETDHGVTKVVRIGLDEQVSILASGLASTQMDRPYSQDGPYPEPRFSIARTGQIATTQGNPASPPDVAIVEKGERPRLLTHLNPDLQTSIRLGDVQHLAVTSAYDKRSIDAWMVTPPNYDPKHKYPTILEIHGGPAASYGPYFGSEDQLYAAAGYIVLYANPRGSSSYGMDFAMKIDKNFPSHDYDDLMSVIDTAIASGHVDPNNLFVTGGSGGGVLTSWIVGKTRRFRAAVAQKPGINWSSELLLTDGYGLMTQLFARKMPWDDPQTLWNQSPLSLVGHVTTPTMLMVGEEDHRTPPSEAEQYYAALQLRGVPTALALVPGAGHDSLAARPSQQAAEVSAILAWFNRYRTDRPAGTGVSHAATTDTTLEPLTKSGMPGAHEGKQM</sequence>
<keyword evidence="2" id="KW-0645">Protease</keyword>
<dbReference type="EMBL" id="JABEQD010000012">
    <property type="protein sequence ID" value="MBB2169722.1"/>
    <property type="molecule type" value="Genomic_DNA"/>
</dbReference>
<dbReference type="InterPro" id="IPR011659">
    <property type="entry name" value="WD40"/>
</dbReference>
<dbReference type="SUPFAM" id="SSF82171">
    <property type="entry name" value="DPP6 N-terminal domain-like"/>
    <property type="match status" value="1"/>
</dbReference>
<protein>
    <submittedName>
        <fullName evidence="5">S9 family peptidase</fullName>
    </submittedName>
</protein>
<dbReference type="Pfam" id="PF00326">
    <property type="entry name" value="Peptidase_S9"/>
    <property type="match status" value="1"/>
</dbReference>
<feature type="domain" description="Peptidase S9 prolyl oligopeptidase catalytic" evidence="4">
    <location>
        <begin position="462"/>
        <end position="669"/>
    </location>
</feature>
<evidence type="ECO:0000313" key="6">
    <source>
        <dbReference type="Proteomes" id="UP000559860"/>
    </source>
</evidence>
<dbReference type="Gene3D" id="3.40.50.1820">
    <property type="entry name" value="alpha/beta hydrolase"/>
    <property type="match status" value="1"/>
</dbReference>
<reference evidence="5 6" key="1">
    <citation type="submission" date="2020-04" db="EMBL/GenBank/DDBJ databases">
        <title>Description of novel Gluconacetobacter.</title>
        <authorList>
            <person name="Sombolestani A."/>
        </authorList>
    </citation>
    <scope>NUCLEOTIDE SEQUENCE [LARGE SCALE GENOMIC DNA]</scope>
    <source>
        <strain evidence="5 6">LMG 27801</strain>
    </source>
</reference>
<dbReference type="Gene3D" id="2.120.10.30">
    <property type="entry name" value="TolB, C-terminal domain"/>
    <property type="match status" value="2"/>
</dbReference>
<proteinExistence type="predicted"/>
<dbReference type="PANTHER" id="PTHR42776:SF27">
    <property type="entry name" value="DIPEPTIDYL PEPTIDASE FAMILY MEMBER 6"/>
    <property type="match status" value="1"/>
</dbReference>
<evidence type="ECO:0000256" key="1">
    <source>
        <dbReference type="ARBA" id="ARBA00022801"/>
    </source>
</evidence>
<evidence type="ECO:0000256" key="2">
    <source>
        <dbReference type="ARBA" id="ARBA00022825"/>
    </source>
</evidence>
<dbReference type="PANTHER" id="PTHR42776">
    <property type="entry name" value="SERINE PEPTIDASE S9 FAMILY MEMBER"/>
    <property type="match status" value="1"/>
</dbReference>
<dbReference type="Pfam" id="PF07676">
    <property type="entry name" value="PD40"/>
    <property type="match status" value="4"/>
</dbReference>
<gene>
    <name evidence="5" type="ORF">HLH36_15430</name>
</gene>
<dbReference type="GO" id="GO:0004252">
    <property type="term" value="F:serine-type endopeptidase activity"/>
    <property type="evidence" value="ECO:0007669"/>
    <property type="project" value="TreeGrafter"/>
</dbReference>
<comment type="caution">
    <text evidence="5">The sequence shown here is derived from an EMBL/GenBank/DDBJ whole genome shotgun (WGS) entry which is preliminary data.</text>
</comment>
<dbReference type="InterPro" id="IPR011042">
    <property type="entry name" value="6-blade_b-propeller_TolB-like"/>
</dbReference>
<keyword evidence="2" id="KW-0720">Serine protease</keyword>
<name>A0A7W4NXG7_9PROT</name>
<keyword evidence="1" id="KW-0378">Hydrolase</keyword>
<evidence type="ECO:0000313" key="5">
    <source>
        <dbReference type="EMBL" id="MBB2169722.1"/>
    </source>
</evidence>
<dbReference type="Proteomes" id="UP000559860">
    <property type="component" value="Unassembled WGS sequence"/>
</dbReference>
<evidence type="ECO:0000259" key="4">
    <source>
        <dbReference type="Pfam" id="PF00326"/>
    </source>
</evidence>
<accession>A0A7W4NXG7</accession>
<keyword evidence="6" id="KW-1185">Reference proteome</keyword>
<feature type="region of interest" description="Disordered" evidence="3">
    <location>
        <begin position="675"/>
        <end position="706"/>
    </location>
</feature>
<dbReference type="InterPro" id="IPR001375">
    <property type="entry name" value="Peptidase_S9_cat"/>
</dbReference>
<dbReference type="AlphaFoldDB" id="A0A7W4NXG7"/>
<evidence type="ECO:0000256" key="3">
    <source>
        <dbReference type="SAM" id="MobiDB-lite"/>
    </source>
</evidence>
<dbReference type="InterPro" id="IPR029058">
    <property type="entry name" value="AB_hydrolase_fold"/>
</dbReference>
<dbReference type="GO" id="GO:0006508">
    <property type="term" value="P:proteolysis"/>
    <property type="evidence" value="ECO:0007669"/>
    <property type="project" value="InterPro"/>
</dbReference>
<dbReference type="RefSeq" id="WP_182987219.1">
    <property type="nucleotide sequence ID" value="NZ_JABEQD010000012.1"/>
</dbReference>
<dbReference type="SUPFAM" id="SSF53474">
    <property type="entry name" value="alpha/beta-Hydrolases"/>
    <property type="match status" value="1"/>
</dbReference>
<organism evidence="5 6">
    <name type="scientific">Gluconacetobacter aggeris</name>
    <dbReference type="NCBI Taxonomy" id="1286186"/>
    <lineage>
        <taxon>Bacteria</taxon>
        <taxon>Pseudomonadati</taxon>
        <taxon>Pseudomonadota</taxon>
        <taxon>Alphaproteobacteria</taxon>
        <taxon>Acetobacterales</taxon>
        <taxon>Acetobacteraceae</taxon>
        <taxon>Gluconacetobacter</taxon>
    </lineage>
</organism>